<keyword evidence="2 8" id="KW-0575">Peroxidase</keyword>
<keyword evidence="4 8" id="KW-0560">Oxidoreductase</keyword>
<dbReference type="AlphaFoldDB" id="A0A667H079"/>
<dbReference type="InterPro" id="IPR036249">
    <property type="entry name" value="Thioredoxin-like_sf"/>
</dbReference>
<dbReference type="InterPro" id="IPR029760">
    <property type="entry name" value="GPX_CS"/>
</dbReference>
<evidence type="ECO:0000256" key="7">
    <source>
        <dbReference type="ARBA" id="ARBA00038541"/>
    </source>
</evidence>
<evidence type="ECO:0000313" key="10">
    <source>
        <dbReference type="Proteomes" id="UP000472241"/>
    </source>
</evidence>
<dbReference type="GO" id="GO:0010269">
    <property type="term" value="P:response to selenium ion"/>
    <property type="evidence" value="ECO:0007669"/>
    <property type="project" value="TreeGrafter"/>
</dbReference>
<dbReference type="Gene3D" id="3.40.30.10">
    <property type="entry name" value="Glutaredoxin"/>
    <property type="match status" value="1"/>
</dbReference>
<keyword evidence="3" id="KW-0712">Selenocysteine</keyword>
<dbReference type="GO" id="GO:0042542">
    <property type="term" value="P:response to hydrogen peroxide"/>
    <property type="evidence" value="ECO:0007669"/>
    <property type="project" value="TreeGrafter"/>
</dbReference>
<keyword evidence="10" id="KW-1185">Reference proteome</keyword>
<proteinExistence type="inferred from homology"/>
<dbReference type="GO" id="GO:0004602">
    <property type="term" value="F:glutathione peroxidase activity"/>
    <property type="evidence" value="ECO:0007669"/>
    <property type="project" value="UniProtKB-EC"/>
</dbReference>
<gene>
    <name evidence="9" type="primary">GPX1</name>
</gene>
<evidence type="ECO:0000256" key="8">
    <source>
        <dbReference type="RuleBase" id="RU000499"/>
    </source>
</evidence>
<evidence type="ECO:0000256" key="6">
    <source>
        <dbReference type="ARBA" id="ARBA00036482"/>
    </source>
</evidence>
<evidence type="ECO:0000256" key="1">
    <source>
        <dbReference type="ARBA" id="ARBA00006926"/>
    </source>
</evidence>
<dbReference type="PROSITE" id="PS51355">
    <property type="entry name" value="GLUTATHIONE_PEROXID_3"/>
    <property type="match status" value="1"/>
</dbReference>
<protein>
    <recommendedName>
        <fullName evidence="8">Glutathione peroxidase</fullName>
    </recommendedName>
</protein>
<dbReference type="Proteomes" id="UP000472241">
    <property type="component" value="Unplaced"/>
</dbReference>
<dbReference type="CDD" id="cd00340">
    <property type="entry name" value="GSH_Peroxidase"/>
    <property type="match status" value="1"/>
</dbReference>
<evidence type="ECO:0000313" key="9">
    <source>
        <dbReference type="Ensembl" id="ENSLCNP00005013087.1"/>
    </source>
</evidence>
<dbReference type="PANTHER" id="PTHR11592">
    <property type="entry name" value="GLUTATHIONE PEROXIDASE"/>
    <property type="match status" value="1"/>
</dbReference>
<dbReference type="GO" id="GO:0042744">
    <property type="term" value="P:hydrogen peroxide catabolic process"/>
    <property type="evidence" value="ECO:0007669"/>
    <property type="project" value="TreeGrafter"/>
</dbReference>
<comment type="catalytic activity">
    <reaction evidence="5">
        <text>2 glutathione + H2O2 = glutathione disulfide + 2 H2O</text>
        <dbReference type="Rhea" id="RHEA:16833"/>
        <dbReference type="ChEBI" id="CHEBI:15377"/>
        <dbReference type="ChEBI" id="CHEBI:16240"/>
        <dbReference type="ChEBI" id="CHEBI:57925"/>
        <dbReference type="ChEBI" id="CHEBI:58297"/>
        <dbReference type="EC" id="1.11.1.9"/>
    </reaction>
    <physiologicalReaction direction="left-to-right" evidence="5">
        <dbReference type="Rhea" id="RHEA:16834"/>
    </physiologicalReaction>
</comment>
<dbReference type="PIRSF" id="PIRSF000303">
    <property type="entry name" value="Glutathion_perox"/>
    <property type="match status" value="1"/>
</dbReference>
<comment type="similarity">
    <text evidence="1 8">Belongs to the glutathione peroxidase family.</text>
</comment>
<evidence type="ECO:0000256" key="5">
    <source>
        <dbReference type="ARBA" id="ARBA00036108"/>
    </source>
</evidence>
<dbReference type="Ensembl" id="ENSLCNT00005014650.1">
    <property type="protein sequence ID" value="ENSLCNP00005013087.1"/>
    <property type="gene ID" value="ENSLCNG00005008625.1"/>
</dbReference>
<sequence>MCAAPLAAAALAAAAPRSVYSFSARPLAGGEPMSLGSLRGKVLLIENVASLGTTVRDYTQMNELQRRLGPRGLVVLGFPCNQFGHQENAKNEEILNSLKYVRPGGGFEPNFTLFEKCEVNGAQAHPLFAFLRQVLPAPSDDATALMTDPKFITWSPVCRNDVAWNFEKFLVGPDGVPVRRYSRRFPTIDIEPDIEALLSQGPSCA</sequence>
<accession>A0A667H079</accession>
<dbReference type="SMR" id="A0A667H079"/>
<name>A0A667H079_LYNCA</name>
<dbReference type="InterPro" id="IPR000889">
    <property type="entry name" value="Glutathione_peroxidase"/>
</dbReference>
<dbReference type="PANTHER" id="PTHR11592:SF41">
    <property type="entry name" value="GLUTATHIONE PEROXIDASE 1"/>
    <property type="match status" value="1"/>
</dbReference>
<evidence type="ECO:0000256" key="2">
    <source>
        <dbReference type="ARBA" id="ARBA00022559"/>
    </source>
</evidence>
<dbReference type="PRINTS" id="PR01011">
    <property type="entry name" value="GLUTPROXDASE"/>
</dbReference>
<dbReference type="GO" id="GO:0006749">
    <property type="term" value="P:glutathione metabolic process"/>
    <property type="evidence" value="ECO:0007669"/>
    <property type="project" value="TreeGrafter"/>
</dbReference>
<evidence type="ECO:0000256" key="4">
    <source>
        <dbReference type="ARBA" id="ARBA00023002"/>
    </source>
</evidence>
<reference evidence="9" key="1">
    <citation type="submission" date="2025-08" db="UniProtKB">
        <authorList>
            <consortium name="Ensembl"/>
        </authorList>
    </citation>
    <scope>IDENTIFICATION</scope>
</reference>
<dbReference type="GO" id="GO:0005829">
    <property type="term" value="C:cytosol"/>
    <property type="evidence" value="ECO:0007669"/>
    <property type="project" value="TreeGrafter"/>
</dbReference>
<comment type="catalytic activity">
    <reaction evidence="6">
        <text>(12S)-hydroperoxy-(5Z,8Z,10E,14Z)-eicosatetraenoate + 2 glutathione = (12S)-hydroxy-(5Z,8Z,10E,14Z)-eicosatetraenoate + glutathione disulfide + H2O</text>
        <dbReference type="Rhea" id="RHEA:50708"/>
        <dbReference type="ChEBI" id="CHEBI:15377"/>
        <dbReference type="ChEBI" id="CHEBI:57444"/>
        <dbReference type="ChEBI" id="CHEBI:57925"/>
        <dbReference type="ChEBI" id="CHEBI:58297"/>
        <dbReference type="ChEBI" id="CHEBI:90680"/>
    </reaction>
    <physiologicalReaction direction="left-to-right" evidence="6">
        <dbReference type="Rhea" id="RHEA:50709"/>
    </physiologicalReaction>
</comment>
<dbReference type="Pfam" id="PF00255">
    <property type="entry name" value="GSHPx"/>
    <property type="match status" value="1"/>
</dbReference>
<comment type="subunit">
    <text evidence="7">Homotetramer. Interacts with MIEN1.</text>
</comment>
<dbReference type="FunFam" id="3.40.30.10:FF:000153">
    <property type="entry name" value="Glutathione peroxidase"/>
    <property type="match status" value="1"/>
</dbReference>
<dbReference type="GO" id="GO:0005739">
    <property type="term" value="C:mitochondrion"/>
    <property type="evidence" value="ECO:0007669"/>
    <property type="project" value="TreeGrafter"/>
</dbReference>
<evidence type="ECO:0000256" key="3">
    <source>
        <dbReference type="ARBA" id="ARBA00022933"/>
    </source>
</evidence>
<organism evidence="9 10">
    <name type="scientific">Lynx canadensis</name>
    <name type="common">Canada lynx</name>
    <name type="synonym">Felis canadensis</name>
    <dbReference type="NCBI Taxonomy" id="61383"/>
    <lineage>
        <taxon>Eukaryota</taxon>
        <taxon>Metazoa</taxon>
        <taxon>Chordata</taxon>
        <taxon>Craniata</taxon>
        <taxon>Vertebrata</taxon>
        <taxon>Euteleostomi</taxon>
        <taxon>Mammalia</taxon>
        <taxon>Eutheria</taxon>
        <taxon>Laurasiatheria</taxon>
        <taxon>Carnivora</taxon>
        <taxon>Feliformia</taxon>
        <taxon>Felidae</taxon>
        <taxon>Felinae</taxon>
        <taxon>Lynx</taxon>
    </lineage>
</organism>
<reference evidence="9" key="2">
    <citation type="submission" date="2025-09" db="UniProtKB">
        <authorList>
            <consortium name="Ensembl"/>
        </authorList>
    </citation>
    <scope>IDENTIFICATION</scope>
</reference>
<dbReference type="SUPFAM" id="SSF52833">
    <property type="entry name" value="Thioredoxin-like"/>
    <property type="match status" value="1"/>
</dbReference>
<dbReference type="PROSITE" id="PS00763">
    <property type="entry name" value="GLUTATHIONE_PEROXID_2"/>
    <property type="match status" value="1"/>
</dbReference>